<dbReference type="PATRIC" id="fig|2340.3.peg.1456"/>
<dbReference type="InterPro" id="IPR020568">
    <property type="entry name" value="Ribosomal_Su5_D2-typ_SF"/>
</dbReference>
<dbReference type="InterPro" id="IPR008269">
    <property type="entry name" value="Lon_proteolytic"/>
</dbReference>
<proteinExistence type="inferred from homology"/>
<dbReference type="Gene3D" id="3.40.50.300">
    <property type="entry name" value="P-loop containing nucleotide triphosphate hydrolases"/>
    <property type="match status" value="2"/>
</dbReference>
<dbReference type="SUPFAM" id="SSF52540">
    <property type="entry name" value="P-loop containing nucleoside triphosphate hydrolases"/>
    <property type="match status" value="1"/>
</dbReference>
<dbReference type="Pfam" id="PF05362">
    <property type="entry name" value="Lon_C"/>
    <property type="match status" value="1"/>
</dbReference>
<dbReference type="RefSeq" id="WP_043117040.1">
    <property type="nucleotide sequence ID" value="NZ_JRAA01000002.1"/>
</dbReference>
<feature type="coiled-coil region" evidence="3">
    <location>
        <begin position="135"/>
        <end position="162"/>
    </location>
</feature>
<keyword evidence="2" id="KW-0720">Serine protease</keyword>
<dbReference type="OrthoDB" id="9758568at2"/>
<dbReference type="Gene3D" id="1.10.8.60">
    <property type="match status" value="1"/>
</dbReference>
<gene>
    <name evidence="5" type="ORF">JV46_03410</name>
</gene>
<dbReference type="Pfam" id="PF13654">
    <property type="entry name" value="AAA_32"/>
    <property type="match status" value="1"/>
</dbReference>
<keyword evidence="3" id="KW-0175">Coiled coil</keyword>
<evidence type="ECO:0000256" key="2">
    <source>
        <dbReference type="PROSITE-ProRule" id="PRU01122"/>
    </source>
</evidence>
<comment type="caution">
    <text evidence="5">The sequence shown here is derived from an EMBL/GenBank/DDBJ whole genome shotgun (WGS) entry which is preliminary data.</text>
</comment>
<name>A0A0B0H6T8_SOVGS</name>
<dbReference type="PANTHER" id="PTHR10046">
    <property type="entry name" value="ATP DEPENDENT LON PROTEASE FAMILY MEMBER"/>
    <property type="match status" value="1"/>
</dbReference>
<dbReference type="GO" id="GO:0030163">
    <property type="term" value="P:protein catabolic process"/>
    <property type="evidence" value="ECO:0007669"/>
    <property type="project" value="InterPro"/>
</dbReference>
<dbReference type="InterPro" id="IPR027065">
    <property type="entry name" value="Lon_Prtase"/>
</dbReference>
<dbReference type="PROSITE" id="PS51786">
    <property type="entry name" value="LON_PROTEOLYTIC"/>
    <property type="match status" value="1"/>
</dbReference>
<evidence type="ECO:0000259" key="4">
    <source>
        <dbReference type="PROSITE" id="PS51786"/>
    </source>
</evidence>
<keyword evidence="1 2" id="KW-0645">Protease</keyword>
<dbReference type="AlphaFoldDB" id="A0A0B0H6T8"/>
<evidence type="ECO:0000256" key="1">
    <source>
        <dbReference type="ARBA" id="ARBA00022670"/>
    </source>
</evidence>
<dbReference type="InterPro" id="IPR014721">
    <property type="entry name" value="Ribsml_uS5_D2-typ_fold_subgr"/>
</dbReference>
<dbReference type="PRINTS" id="PR00830">
    <property type="entry name" value="ENDOLAPTASE"/>
</dbReference>
<protein>
    <recommendedName>
        <fullName evidence="2">endopeptidase La</fullName>
        <ecNumber evidence="2">3.4.21.53</ecNumber>
    </recommendedName>
</protein>
<dbReference type="InterPro" id="IPR046844">
    <property type="entry name" value="Lon-like_helical"/>
</dbReference>
<comment type="similarity">
    <text evidence="2">Belongs to the peptidase S16 family.</text>
</comment>
<dbReference type="Proteomes" id="UP000030856">
    <property type="component" value="Unassembled WGS sequence"/>
</dbReference>
<dbReference type="InterPro" id="IPR027417">
    <property type="entry name" value="P-loop_NTPase"/>
</dbReference>
<keyword evidence="6" id="KW-1185">Reference proteome</keyword>
<dbReference type="InterPro" id="IPR041699">
    <property type="entry name" value="AAA_32"/>
</dbReference>
<dbReference type="GO" id="GO:0004252">
    <property type="term" value="F:serine-type endopeptidase activity"/>
    <property type="evidence" value="ECO:0007669"/>
    <property type="project" value="UniProtKB-UniRule"/>
</dbReference>
<dbReference type="InterPro" id="IPR046843">
    <property type="entry name" value="LonB_AAA-LID"/>
</dbReference>
<keyword evidence="2" id="KW-0378">Hydrolase</keyword>
<dbReference type="Pfam" id="PF20437">
    <property type="entry name" value="LonC_helical"/>
    <property type="match status" value="1"/>
</dbReference>
<dbReference type="eggNOG" id="COG1067">
    <property type="taxonomic scope" value="Bacteria"/>
</dbReference>
<feature type="active site" evidence="2">
    <location>
        <position position="661"/>
    </location>
</feature>
<dbReference type="Pfam" id="PF20436">
    <property type="entry name" value="LonB_AAA-LID"/>
    <property type="match status" value="1"/>
</dbReference>
<dbReference type="EC" id="3.4.21.53" evidence="2"/>
<sequence length="802" mass="89377">MHSVTPLLPGDLNQSCDPGSLPFKTTDELEDLGCMLGQERAVEAIELGTGHDLQGFNLFVLGPAGTGRHSFIRQFLQEKASKESVSTDWCYVNNFDEPRKPKAIELPAGRGRRFRDDMTQLVKEASSALPTAFESEDYHNRRQEIEQQANQAQEKAFQEVKEQAEELDLGIIQTATGFTFVPLHDGVAITPEEYNKLSEKEQERLQQDTEKVGEELRKTLQKIPQRVRKAREKVQKLNREVALFAVSSLIDELLSEYEEFPRVISYLKALQQDIADHAEIILQASSGEEEGANSIIADPDEIDPQSAILRRYSVNLLVDRNDSDGAPVIFEDHPAYPFLVGQIEHESQYGNLVTDFTLIRPGALHRANGGYLVIDVRKILIEPLAWEALKRALKSREIDTKSIAQAYSLIGTVSLEPEPIPLDVKVVLIGDREYYYLLMEYDPEFLEHFKVAADFEDDMERSDENMLQLARLVASIVRKEELKPLDNSAVARVIEESSRNAGDAQMLSTRMRRIADIVREAHYWATRNDNSVIGTDEVRSAIRMQQRRMSRIRDRLLRETLRNTILIDSEGEMPGQVNGLATIQLGNFIFGHPVRITANSSLGAGKVIDIEREVELGGPIHSKGVLILSSFLASRYVTDRPLSLSASLVFEQSYGPIEGDSASAAELCALLSSLAQAPIKQSIAITGSVNQHGQIQPIGGANQKIEGFYDLCKARGLTGGQGVIIPASNVKHLMLKQSVVDAVANGQFNIYAVSSIDECMTILTGLEVGERNHKGEFPEQSLNQRVVMRLKEFADRQKKSSG</sequence>
<comment type="catalytic activity">
    <reaction evidence="2">
        <text>Hydrolysis of proteins in presence of ATP.</text>
        <dbReference type="EC" id="3.4.21.53"/>
    </reaction>
</comment>
<accession>A0A0B0H6T8</accession>
<dbReference type="GO" id="GO:0006508">
    <property type="term" value="P:proteolysis"/>
    <property type="evidence" value="ECO:0007669"/>
    <property type="project" value="UniProtKB-KW"/>
</dbReference>
<feature type="active site" evidence="2">
    <location>
        <position position="704"/>
    </location>
</feature>
<evidence type="ECO:0000313" key="5">
    <source>
        <dbReference type="EMBL" id="KHF24820.1"/>
    </source>
</evidence>
<evidence type="ECO:0000313" key="6">
    <source>
        <dbReference type="Proteomes" id="UP000030856"/>
    </source>
</evidence>
<dbReference type="SUPFAM" id="SSF54211">
    <property type="entry name" value="Ribosomal protein S5 domain 2-like"/>
    <property type="match status" value="1"/>
</dbReference>
<reference evidence="5 6" key="1">
    <citation type="journal article" date="2014" name="BMC Genomics">
        <title>The genome of the intracellular bacterium of the coastal bivalve, Solemya velum: a blueprint for thriving in and out of symbiosis.</title>
        <authorList>
            <person name="Dmytrenko O."/>
            <person name="Russell S.L."/>
            <person name="Loo W.T."/>
            <person name="Fontanez K.M."/>
            <person name="Liao L."/>
            <person name="Roeselers G."/>
            <person name="Sharma R."/>
            <person name="Stewart F.J."/>
            <person name="Newton I.L."/>
            <person name="Woyke T."/>
            <person name="Wu D."/>
            <person name="Lang J.M."/>
            <person name="Eisen J.A."/>
            <person name="Cavanaugh C.M."/>
        </authorList>
    </citation>
    <scope>NUCLEOTIDE SEQUENCE [LARGE SCALE GENOMIC DNA]</scope>
    <source>
        <strain evidence="5 6">WH</strain>
    </source>
</reference>
<evidence type="ECO:0000256" key="3">
    <source>
        <dbReference type="SAM" id="Coils"/>
    </source>
</evidence>
<dbReference type="GO" id="GO:0004176">
    <property type="term" value="F:ATP-dependent peptidase activity"/>
    <property type="evidence" value="ECO:0007669"/>
    <property type="project" value="UniProtKB-UniRule"/>
</dbReference>
<dbReference type="EMBL" id="JRAA01000002">
    <property type="protein sequence ID" value="KHF24820.1"/>
    <property type="molecule type" value="Genomic_DNA"/>
</dbReference>
<feature type="domain" description="Lon proteolytic" evidence="4">
    <location>
        <begin position="571"/>
        <end position="766"/>
    </location>
</feature>
<organism evidence="5 6">
    <name type="scientific">Solemya velum gill symbiont</name>
    <dbReference type="NCBI Taxonomy" id="2340"/>
    <lineage>
        <taxon>Bacteria</taxon>
        <taxon>Pseudomonadati</taxon>
        <taxon>Pseudomonadota</taxon>
        <taxon>Gammaproteobacteria</taxon>
        <taxon>sulfur-oxidizing symbionts</taxon>
    </lineage>
</organism>
<dbReference type="Gene3D" id="3.30.230.10">
    <property type="match status" value="1"/>
</dbReference>
<dbReference type="GO" id="GO:0005524">
    <property type="term" value="F:ATP binding"/>
    <property type="evidence" value="ECO:0007669"/>
    <property type="project" value="InterPro"/>
</dbReference>